<dbReference type="Proteomes" id="UP000094622">
    <property type="component" value="Unassembled WGS sequence"/>
</dbReference>
<gene>
    <name evidence="2" type="ORF">A6302_00654</name>
</gene>
<evidence type="ECO:0000256" key="1">
    <source>
        <dbReference type="SAM" id="MobiDB-lite"/>
    </source>
</evidence>
<proteinExistence type="predicted"/>
<sequence>MLALAPLPANAQQFGGPGGGPGGGLGGPGGSLGGGPGGFGGFGNDGGIPETRMPGFAPQGVGPLILGPDPIEPARPPSPGEGGAFEFPSRTNPAALPYAPSTDDPLQGLQLESPLKKPELLVSARLTEDGAPIASGVVWRVYGADPGADGKLPLVGSAEGGEHSFELDPGSYLVHCDFGYASTTIHAVVDGGIERESAVLNAGGLRLAARNADEEQISSEKLRFDVYMMDYNEVGERRVVAEDIPAGEIVRLPARRYHIVSRYGEVNATVRADIDVQAGKLTELELEQNAAEVTLKLVNAPGGEAIADTRWSVLTPGGDIVTEGIGAFPTFVLASGGYTVVAKHDQSVYSRDFEVKAGSNGDVEVLTSDLDTSSEMD</sequence>
<accession>A0A1E3H6R6</accession>
<dbReference type="PATRIC" id="fig|1439726.3.peg.689"/>
<evidence type="ECO:0000313" key="2">
    <source>
        <dbReference type="EMBL" id="ODN72029.1"/>
    </source>
</evidence>
<feature type="region of interest" description="Disordered" evidence="1">
    <location>
        <begin position="1"/>
        <end position="109"/>
    </location>
</feature>
<evidence type="ECO:0000313" key="3">
    <source>
        <dbReference type="Proteomes" id="UP000094622"/>
    </source>
</evidence>
<name>A0A1E3H6R6_9HYPH</name>
<dbReference type="EMBL" id="MCRJ01000009">
    <property type="protein sequence ID" value="ODN72029.1"/>
    <property type="molecule type" value="Genomic_DNA"/>
</dbReference>
<reference evidence="2 3" key="1">
    <citation type="submission" date="2016-07" db="EMBL/GenBank/DDBJ databases">
        <title>Draft Genome Sequence of Methylobrevis pamukkalensis PK2.</title>
        <authorList>
            <person name="Vasilenko O.V."/>
            <person name="Doronina N.V."/>
            <person name="Shmareva M.N."/>
            <person name="Tarlachkov S.V."/>
            <person name="Mustakhimov I."/>
            <person name="Trotsenko Y.A."/>
        </authorList>
    </citation>
    <scope>NUCLEOTIDE SEQUENCE [LARGE SCALE GENOMIC DNA]</scope>
    <source>
        <strain evidence="2 3">PK2</strain>
    </source>
</reference>
<feature type="compositionally biased region" description="Pro residues" evidence="1">
    <location>
        <begin position="70"/>
        <end position="79"/>
    </location>
</feature>
<feature type="compositionally biased region" description="Gly residues" evidence="1">
    <location>
        <begin position="15"/>
        <end position="46"/>
    </location>
</feature>
<protein>
    <submittedName>
        <fullName evidence="2">Uncharacterized protein</fullName>
    </submittedName>
</protein>
<organism evidence="2 3">
    <name type="scientific">Methylobrevis pamukkalensis</name>
    <dbReference type="NCBI Taxonomy" id="1439726"/>
    <lineage>
        <taxon>Bacteria</taxon>
        <taxon>Pseudomonadati</taxon>
        <taxon>Pseudomonadota</taxon>
        <taxon>Alphaproteobacteria</taxon>
        <taxon>Hyphomicrobiales</taxon>
        <taxon>Pleomorphomonadaceae</taxon>
        <taxon>Methylobrevis</taxon>
    </lineage>
</organism>
<keyword evidence="3" id="KW-1185">Reference proteome</keyword>
<comment type="caution">
    <text evidence="2">The sequence shown here is derived from an EMBL/GenBank/DDBJ whole genome shotgun (WGS) entry which is preliminary data.</text>
</comment>
<dbReference type="AlphaFoldDB" id="A0A1E3H6R6"/>